<name>A0AAQ3UNB7_PASNO</name>
<protein>
    <submittedName>
        <fullName evidence="1">Uncharacterized protein</fullName>
    </submittedName>
</protein>
<evidence type="ECO:0000313" key="2">
    <source>
        <dbReference type="Proteomes" id="UP001341281"/>
    </source>
</evidence>
<accession>A0AAQ3UNB7</accession>
<dbReference type="EMBL" id="CP144753">
    <property type="protein sequence ID" value="WVZ95385.1"/>
    <property type="molecule type" value="Genomic_DNA"/>
</dbReference>
<organism evidence="1 2">
    <name type="scientific">Paspalum notatum var. saurae</name>
    <dbReference type="NCBI Taxonomy" id="547442"/>
    <lineage>
        <taxon>Eukaryota</taxon>
        <taxon>Viridiplantae</taxon>
        <taxon>Streptophyta</taxon>
        <taxon>Embryophyta</taxon>
        <taxon>Tracheophyta</taxon>
        <taxon>Spermatophyta</taxon>
        <taxon>Magnoliopsida</taxon>
        <taxon>Liliopsida</taxon>
        <taxon>Poales</taxon>
        <taxon>Poaceae</taxon>
        <taxon>PACMAD clade</taxon>
        <taxon>Panicoideae</taxon>
        <taxon>Andropogonodae</taxon>
        <taxon>Paspaleae</taxon>
        <taxon>Paspalinae</taxon>
        <taxon>Paspalum</taxon>
    </lineage>
</organism>
<proteinExistence type="predicted"/>
<keyword evidence="2" id="KW-1185">Reference proteome</keyword>
<dbReference type="Proteomes" id="UP001341281">
    <property type="component" value="Chromosome 09"/>
</dbReference>
<gene>
    <name evidence="1" type="ORF">U9M48_041154</name>
</gene>
<sequence length="76" mass="8314">MKQVYITLQLLLAERVNSSHVDTGNGQGIQPSLTRAAAASRSRLQPFSIELNGAGPNIAPQRSYNCSSLEREFLLK</sequence>
<evidence type="ECO:0000313" key="1">
    <source>
        <dbReference type="EMBL" id="WVZ95385.1"/>
    </source>
</evidence>
<reference evidence="1 2" key="1">
    <citation type="submission" date="2024-02" db="EMBL/GenBank/DDBJ databases">
        <title>High-quality chromosome-scale genome assembly of Pensacola bahiagrass (Paspalum notatum Flugge var. saurae).</title>
        <authorList>
            <person name="Vega J.M."/>
            <person name="Podio M."/>
            <person name="Orjuela J."/>
            <person name="Siena L.A."/>
            <person name="Pessino S.C."/>
            <person name="Combes M.C."/>
            <person name="Mariac C."/>
            <person name="Albertini E."/>
            <person name="Pupilli F."/>
            <person name="Ortiz J.P.A."/>
            <person name="Leblanc O."/>
        </authorList>
    </citation>
    <scope>NUCLEOTIDE SEQUENCE [LARGE SCALE GENOMIC DNA]</scope>
    <source>
        <strain evidence="1">R1</strain>
        <tissue evidence="1">Leaf</tissue>
    </source>
</reference>
<dbReference type="AlphaFoldDB" id="A0AAQ3UNB7"/>